<dbReference type="EMBL" id="LAZR01055095">
    <property type="protein sequence ID" value="KKK77146.1"/>
    <property type="molecule type" value="Genomic_DNA"/>
</dbReference>
<gene>
    <name evidence="2" type="ORF">LCGC14_2856540</name>
</gene>
<sequence length="140" mass="16364">MRFHLANWAFRLWCWLEPRSPESTQHPIRSKEYADITRGERYLLYRSLATQPGFLMLMDELDYFKSIWERKAHDLPSSVADNTPAESVKIQAVRIHEVTFWIGWIQRKVSQATHHKFPVPTSTAAKNTDAPGLRGQNQKK</sequence>
<organism evidence="2">
    <name type="scientific">marine sediment metagenome</name>
    <dbReference type="NCBI Taxonomy" id="412755"/>
    <lineage>
        <taxon>unclassified sequences</taxon>
        <taxon>metagenomes</taxon>
        <taxon>ecological metagenomes</taxon>
    </lineage>
</organism>
<comment type="caution">
    <text evidence="2">The sequence shown here is derived from an EMBL/GenBank/DDBJ whole genome shotgun (WGS) entry which is preliminary data.</text>
</comment>
<feature type="region of interest" description="Disordered" evidence="1">
    <location>
        <begin position="116"/>
        <end position="140"/>
    </location>
</feature>
<reference evidence="2" key="1">
    <citation type="journal article" date="2015" name="Nature">
        <title>Complex archaea that bridge the gap between prokaryotes and eukaryotes.</title>
        <authorList>
            <person name="Spang A."/>
            <person name="Saw J.H."/>
            <person name="Jorgensen S.L."/>
            <person name="Zaremba-Niedzwiedzka K."/>
            <person name="Martijn J."/>
            <person name="Lind A.E."/>
            <person name="van Eijk R."/>
            <person name="Schleper C."/>
            <person name="Guy L."/>
            <person name="Ettema T.J."/>
        </authorList>
    </citation>
    <scope>NUCLEOTIDE SEQUENCE</scope>
</reference>
<protein>
    <submittedName>
        <fullName evidence="2">Uncharacterized protein</fullName>
    </submittedName>
</protein>
<name>A0A0F9AXS9_9ZZZZ</name>
<dbReference type="AlphaFoldDB" id="A0A0F9AXS9"/>
<proteinExistence type="predicted"/>
<accession>A0A0F9AXS9</accession>
<evidence type="ECO:0000313" key="2">
    <source>
        <dbReference type="EMBL" id="KKK77146.1"/>
    </source>
</evidence>
<evidence type="ECO:0000256" key="1">
    <source>
        <dbReference type="SAM" id="MobiDB-lite"/>
    </source>
</evidence>